<gene>
    <name evidence="3" type="ORF">PMAYCL1PPCAC_10351</name>
</gene>
<proteinExistence type="predicted"/>
<name>A0AAN4ZG08_9BILA</name>
<evidence type="ECO:0000313" key="4">
    <source>
        <dbReference type="Proteomes" id="UP001328107"/>
    </source>
</evidence>
<comment type="caution">
    <text evidence="3">The sequence shown here is derived from an EMBL/GenBank/DDBJ whole genome shotgun (WGS) entry which is preliminary data.</text>
</comment>
<keyword evidence="4" id="KW-1185">Reference proteome</keyword>
<feature type="region of interest" description="Disordered" evidence="1">
    <location>
        <begin position="190"/>
        <end position="209"/>
    </location>
</feature>
<keyword evidence="2" id="KW-1133">Transmembrane helix</keyword>
<keyword evidence="2" id="KW-0812">Transmembrane</keyword>
<organism evidence="3 4">
    <name type="scientific">Pristionchus mayeri</name>
    <dbReference type="NCBI Taxonomy" id="1317129"/>
    <lineage>
        <taxon>Eukaryota</taxon>
        <taxon>Metazoa</taxon>
        <taxon>Ecdysozoa</taxon>
        <taxon>Nematoda</taxon>
        <taxon>Chromadorea</taxon>
        <taxon>Rhabditida</taxon>
        <taxon>Rhabditina</taxon>
        <taxon>Diplogasteromorpha</taxon>
        <taxon>Diplogasteroidea</taxon>
        <taxon>Neodiplogasteridae</taxon>
        <taxon>Pristionchus</taxon>
    </lineage>
</organism>
<feature type="transmembrane region" description="Helical" evidence="2">
    <location>
        <begin position="20"/>
        <end position="43"/>
    </location>
</feature>
<evidence type="ECO:0000313" key="3">
    <source>
        <dbReference type="EMBL" id="GMR40156.1"/>
    </source>
</evidence>
<feature type="compositionally biased region" description="Low complexity" evidence="1">
    <location>
        <begin position="191"/>
        <end position="202"/>
    </location>
</feature>
<feature type="transmembrane region" description="Helical" evidence="2">
    <location>
        <begin position="49"/>
        <end position="70"/>
    </location>
</feature>
<reference evidence="4" key="1">
    <citation type="submission" date="2022-10" db="EMBL/GenBank/DDBJ databases">
        <title>Genome assembly of Pristionchus species.</title>
        <authorList>
            <person name="Yoshida K."/>
            <person name="Sommer R.J."/>
        </authorList>
    </citation>
    <scope>NUCLEOTIDE SEQUENCE [LARGE SCALE GENOMIC DNA]</scope>
    <source>
        <strain evidence="4">RS5460</strain>
    </source>
</reference>
<keyword evidence="2" id="KW-0472">Membrane</keyword>
<sequence length="209" mass="23218">FRSPVADLNAEHWAEEQMGLNTCILGSKIVHLVILLAICIFSFCYNSPTLGWTFFTLLIVDLVVLGLSIAHIIKSHLAVLLVLIGVESMIAIAGIVMAITVMWADNGKNCELMHCTTLYLSAKERFFFFWLLLGKGMLELFLSLMIVAMSPIIHDRNQDEWSAHHTNHYGHEHGRGGAEYTDWSAFLSPGSSSSKTNTKLNSAFDEDSA</sequence>
<feature type="transmembrane region" description="Helical" evidence="2">
    <location>
        <begin position="77"/>
        <end position="104"/>
    </location>
</feature>
<evidence type="ECO:0000256" key="1">
    <source>
        <dbReference type="SAM" id="MobiDB-lite"/>
    </source>
</evidence>
<feature type="transmembrane region" description="Helical" evidence="2">
    <location>
        <begin position="127"/>
        <end position="148"/>
    </location>
</feature>
<dbReference type="Proteomes" id="UP001328107">
    <property type="component" value="Unassembled WGS sequence"/>
</dbReference>
<accession>A0AAN4ZG08</accession>
<dbReference type="AlphaFoldDB" id="A0AAN4ZG08"/>
<feature type="non-terminal residue" evidence="3">
    <location>
        <position position="1"/>
    </location>
</feature>
<evidence type="ECO:0000256" key="2">
    <source>
        <dbReference type="SAM" id="Phobius"/>
    </source>
</evidence>
<protein>
    <submittedName>
        <fullName evidence="3">Uncharacterized protein</fullName>
    </submittedName>
</protein>
<dbReference type="EMBL" id="BTRK01000003">
    <property type="protein sequence ID" value="GMR40156.1"/>
    <property type="molecule type" value="Genomic_DNA"/>
</dbReference>